<protein>
    <recommendedName>
        <fullName evidence="1">ABC transporter domain-containing protein</fullName>
    </recommendedName>
</protein>
<dbReference type="EMBL" id="HBEF01022332">
    <property type="protein sequence ID" value="CAD8341699.1"/>
    <property type="molecule type" value="Transcribed_RNA"/>
</dbReference>
<dbReference type="Pfam" id="PF00005">
    <property type="entry name" value="ABC_tran"/>
    <property type="match status" value="1"/>
</dbReference>
<dbReference type="AlphaFoldDB" id="A0A6T6HVF1"/>
<proteinExistence type="predicted"/>
<dbReference type="InterPro" id="IPR015854">
    <property type="entry name" value="ABC_transpr_LolD-like"/>
</dbReference>
<dbReference type="SUPFAM" id="SSF52540">
    <property type="entry name" value="P-loop containing nucleoside triphosphate hydrolases"/>
    <property type="match status" value="1"/>
</dbReference>
<feature type="domain" description="ABC transporter" evidence="1">
    <location>
        <begin position="27"/>
        <end position="248"/>
    </location>
</feature>
<dbReference type="GO" id="GO:0022857">
    <property type="term" value="F:transmembrane transporter activity"/>
    <property type="evidence" value="ECO:0007669"/>
    <property type="project" value="TreeGrafter"/>
</dbReference>
<dbReference type="PANTHER" id="PTHR24220">
    <property type="entry name" value="IMPORT ATP-BINDING PROTEIN"/>
    <property type="match status" value="1"/>
</dbReference>
<gene>
    <name evidence="2" type="ORF">CAUS1442_LOCUS13833</name>
    <name evidence="3" type="ORF">CAUS1442_LOCUS13834</name>
</gene>
<dbReference type="GO" id="GO:0016887">
    <property type="term" value="F:ATP hydrolysis activity"/>
    <property type="evidence" value="ECO:0007669"/>
    <property type="project" value="InterPro"/>
</dbReference>
<dbReference type="GO" id="GO:0005886">
    <property type="term" value="C:plasma membrane"/>
    <property type="evidence" value="ECO:0007669"/>
    <property type="project" value="TreeGrafter"/>
</dbReference>
<accession>A0A6T6HVF1</accession>
<dbReference type="EMBL" id="HBEF01022331">
    <property type="protein sequence ID" value="CAD8341698.1"/>
    <property type="molecule type" value="Transcribed_RNA"/>
</dbReference>
<sequence length="318" mass="35586">MVVLRNLQYSRGTANVRVDHLELKAGVYALTGANGSGKSTLFRVLMSCSTNERSIDLSPSITLHTPARTLVEIDDLEREAACEAAEENATDMMDEKVAVVKPVVSVDQGELHPRLSITMPSSRVVEISQTFYWPLYTKPIDWIYQRHIADSLTTKEITAMASKVAEELYLLEFTQTLAEAQTTSDDESSDDGHLPKDKVIEGIIADLLEEKEDWFSDLSGGQKSKVELVRKVFLHDECPHVLLIDETMAPLDPSSKVQVMSRLKNFCHGSVMIVIYHTDVGQEQETEQGELVECVPSNNFFDGNIHVEHQMVHLRPVC</sequence>
<evidence type="ECO:0000313" key="3">
    <source>
        <dbReference type="EMBL" id="CAD8341699.1"/>
    </source>
</evidence>
<dbReference type="InterPro" id="IPR003439">
    <property type="entry name" value="ABC_transporter-like_ATP-bd"/>
</dbReference>
<reference evidence="3" key="1">
    <citation type="submission" date="2021-01" db="EMBL/GenBank/DDBJ databases">
        <authorList>
            <person name="Corre E."/>
            <person name="Pelletier E."/>
            <person name="Niang G."/>
            <person name="Scheremetjew M."/>
            <person name="Finn R."/>
            <person name="Kale V."/>
            <person name="Holt S."/>
            <person name="Cochrane G."/>
            <person name="Meng A."/>
            <person name="Brown T."/>
            <person name="Cohen L."/>
        </authorList>
    </citation>
    <scope>NUCLEOTIDE SEQUENCE</scope>
    <source>
        <strain evidence="3">CCMP3328</strain>
    </source>
</reference>
<dbReference type="Gene3D" id="3.40.50.300">
    <property type="entry name" value="P-loop containing nucleotide triphosphate hydrolases"/>
    <property type="match status" value="1"/>
</dbReference>
<dbReference type="GO" id="GO:0005524">
    <property type="term" value="F:ATP binding"/>
    <property type="evidence" value="ECO:0007669"/>
    <property type="project" value="InterPro"/>
</dbReference>
<evidence type="ECO:0000313" key="2">
    <source>
        <dbReference type="EMBL" id="CAD8341698.1"/>
    </source>
</evidence>
<dbReference type="CDD" id="cd00267">
    <property type="entry name" value="ABC_ATPase"/>
    <property type="match status" value="1"/>
</dbReference>
<name>A0A6T6HVF1_9STRA</name>
<evidence type="ECO:0000259" key="1">
    <source>
        <dbReference type="Pfam" id="PF00005"/>
    </source>
</evidence>
<organism evidence="3">
    <name type="scientific">Craspedostauros australis</name>
    <dbReference type="NCBI Taxonomy" id="1486917"/>
    <lineage>
        <taxon>Eukaryota</taxon>
        <taxon>Sar</taxon>
        <taxon>Stramenopiles</taxon>
        <taxon>Ochrophyta</taxon>
        <taxon>Bacillariophyta</taxon>
        <taxon>Bacillariophyceae</taxon>
        <taxon>Bacillariophycidae</taxon>
        <taxon>Naviculales</taxon>
        <taxon>Naviculaceae</taxon>
        <taxon>Craspedostauros</taxon>
    </lineage>
</organism>
<dbReference type="InterPro" id="IPR027417">
    <property type="entry name" value="P-loop_NTPase"/>
</dbReference>